<sequence>MTAYPSSRPARAAGVVVAVALLAGCGGATGTVDAASSAGAPSTADGQPTASATASSKPAPSSSATASSTPSGTAASGTAPADDRPADTSPDIAEAVHPAGLTVTAVRAARQEGHDRVVFELAGSGTPGWRVEYVDGPVAQGSGDPVDVPGAAALQVTLQGVSYPYETGAEEVPRGAVPVSGTEHVAGVVYDATFEGTAVAWIGTDATAPFRVYSLTGPSRVVVEVVDAG</sequence>
<feature type="signal peptide" evidence="2">
    <location>
        <begin position="1"/>
        <end position="34"/>
    </location>
</feature>
<dbReference type="RefSeq" id="WP_163609859.1">
    <property type="nucleotide sequence ID" value="NZ_JAAGWB010000013.1"/>
</dbReference>
<evidence type="ECO:0000256" key="2">
    <source>
        <dbReference type="SAM" id="SignalP"/>
    </source>
</evidence>
<proteinExistence type="predicted"/>
<evidence type="ECO:0000313" key="5">
    <source>
        <dbReference type="EMBL" id="NEN50174.1"/>
    </source>
</evidence>
<dbReference type="EMBL" id="JAAGWB010000013">
    <property type="protein sequence ID" value="NEN50174.1"/>
    <property type="molecule type" value="Genomic_DNA"/>
</dbReference>
<evidence type="ECO:0000313" key="4">
    <source>
        <dbReference type="EMBL" id="NEK93407.1"/>
    </source>
</evidence>
<feature type="domain" description="AMIN-like" evidence="3">
    <location>
        <begin position="102"/>
        <end position="226"/>
    </location>
</feature>
<feature type="compositionally biased region" description="Low complexity" evidence="1">
    <location>
        <begin position="48"/>
        <end position="80"/>
    </location>
</feature>
<dbReference type="Pfam" id="PF24837">
    <property type="entry name" value="AMIN-like"/>
    <property type="match status" value="1"/>
</dbReference>
<dbReference type="EMBL" id="JAAGWH010000013">
    <property type="protein sequence ID" value="NEK93407.1"/>
    <property type="molecule type" value="Genomic_DNA"/>
</dbReference>
<reference evidence="4 6" key="1">
    <citation type="submission" date="2020-01" db="EMBL/GenBank/DDBJ databases">
        <title>the WGS Modestobacter muralis CPCC 204518.</title>
        <authorList>
            <person name="Jiang Z."/>
        </authorList>
    </citation>
    <scope>NUCLEOTIDE SEQUENCE [LARGE SCALE GENOMIC DNA]</scope>
    <source>
        <strain evidence="4 6">DSM 100205</strain>
    </source>
</reference>
<dbReference type="InterPro" id="IPR056303">
    <property type="entry name" value="AMIN-like"/>
</dbReference>
<dbReference type="AlphaFoldDB" id="A0A6P0EQM2"/>
<name>A0A6P0EQM2_9ACTN</name>
<feature type="region of interest" description="Disordered" evidence="1">
    <location>
        <begin position="30"/>
        <end position="91"/>
    </location>
</feature>
<evidence type="ECO:0000313" key="6">
    <source>
        <dbReference type="Proteomes" id="UP000468828"/>
    </source>
</evidence>
<evidence type="ECO:0000256" key="1">
    <source>
        <dbReference type="SAM" id="MobiDB-lite"/>
    </source>
</evidence>
<reference evidence="5 7" key="2">
    <citation type="submission" date="2020-02" db="EMBL/GenBank/DDBJ databases">
        <title>The WGS of Modestobacter muralis DSM 100205.</title>
        <authorList>
            <person name="Jiang Z."/>
        </authorList>
    </citation>
    <scope>NUCLEOTIDE SEQUENCE [LARGE SCALE GENOMIC DNA]</scope>
    <source>
        <strain evidence="5 7">DSM 100205</strain>
    </source>
</reference>
<comment type="caution">
    <text evidence="4">The sequence shown here is derived from an EMBL/GenBank/DDBJ whole genome shotgun (WGS) entry which is preliminary data.</text>
</comment>
<keyword evidence="6" id="KW-1185">Reference proteome</keyword>
<evidence type="ECO:0000259" key="3">
    <source>
        <dbReference type="Pfam" id="PF24837"/>
    </source>
</evidence>
<organism evidence="4 6">
    <name type="scientific">Modestobacter muralis</name>
    <dbReference type="NCBI Taxonomy" id="1608614"/>
    <lineage>
        <taxon>Bacteria</taxon>
        <taxon>Bacillati</taxon>
        <taxon>Actinomycetota</taxon>
        <taxon>Actinomycetes</taxon>
        <taxon>Geodermatophilales</taxon>
        <taxon>Geodermatophilaceae</taxon>
        <taxon>Modestobacter</taxon>
    </lineage>
</organism>
<protein>
    <recommendedName>
        <fullName evidence="3">AMIN-like domain-containing protein</fullName>
    </recommendedName>
</protein>
<evidence type="ECO:0000313" key="7">
    <source>
        <dbReference type="Proteomes" id="UP000471152"/>
    </source>
</evidence>
<accession>A0A6P0EQM2</accession>
<dbReference type="Proteomes" id="UP000468828">
    <property type="component" value="Unassembled WGS sequence"/>
</dbReference>
<keyword evidence="2" id="KW-0732">Signal</keyword>
<feature type="chain" id="PRO_5036186043" description="AMIN-like domain-containing protein" evidence="2">
    <location>
        <begin position="35"/>
        <end position="229"/>
    </location>
</feature>
<dbReference type="Proteomes" id="UP000471152">
    <property type="component" value="Unassembled WGS sequence"/>
</dbReference>
<gene>
    <name evidence="5" type="ORF">G3R41_04335</name>
    <name evidence="4" type="ORF">GCU67_04335</name>
</gene>